<dbReference type="PANTHER" id="PTHR42945">
    <property type="entry name" value="HISTIDINE BIOSYNTHESIS BIFUNCTIONAL PROTEIN"/>
    <property type="match status" value="1"/>
</dbReference>
<dbReference type="HOGENOM" id="CLU_048577_5_3_2"/>
<dbReference type="InterPro" id="IPR002496">
    <property type="entry name" value="PRib_AMP_CycHydrolase_dom"/>
</dbReference>
<dbReference type="SUPFAM" id="SSF141734">
    <property type="entry name" value="HisI-like"/>
    <property type="match status" value="1"/>
</dbReference>
<name>M1QB68_METMZ</name>
<evidence type="ECO:0000256" key="3">
    <source>
        <dbReference type="ARBA" id="ARBA00012721"/>
    </source>
</evidence>
<evidence type="ECO:0000256" key="6">
    <source>
        <dbReference type="ARBA" id="ARBA00022801"/>
    </source>
</evidence>
<proteinExistence type="predicted"/>
<dbReference type="InterPro" id="IPR038019">
    <property type="entry name" value="PRib_AMP_CycHydrolase_sf"/>
</dbReference>
<keyword evidence="4" id="KW-0963">Cytoplasm</keyword>
<dbReference type="Gene3D" id="4.10.80.70">
    <property type="match status" value="1"/>
</dbReference>
<reference evidence="9 10" key="1">
    <citation type="journal article" date="2013" name="Genome Announc.">
        <title>Complete Genome of a Methanosarcina mazei Strain Isolated from Sediment Samples from an Amazonian Flooded Area.</title>
        <authorList>
            <person name="Assis das Gracas D."/>
            <person name="Thiago Juca Ramos R."/>
            <person name="Vieira Araujo A.C."/>
            <person name="Zahlouth R."/>
            <person name="Ribeiro Carneiro A."/>
            <person name="Souza Lopes T."/>
            <person name="Azevedo Barauna R."/>
            <person name="Azevedo V."/>
            <person name="Cruz Schneider M.P."/>
            <person name="Pellizari V.H."/>
            <person name="Silva A."/>
        </authorList>
    </citation>
    <scope>NUCLEOTIDE SEQUENCE [LARGE SCALE GENOMIC DNA]</scope>
    <source>
        <strain evidence="9 10">Tuc01</strain>
    </source>
</reference>
<evidence type="ECO:0000256" key="7">
    <source>
        <dbReference type="ARBA" id="ARBA00023102"/>
    </source>
</evidence>
<accession>M1QB68</accession>
<dbReference type="Proteomes" id="UP000011718">
    <property type="component" value="Chromosome"/>
</dbReference>
<comment type="pathway">
    <text evidence="2">Amino-acid biosynthesis; L-histidine biosynthesis; L-histidine from 5-phospho-alpha-D-ribose 1-diphosphate: step 3/9.</text>
</comment>
<evidence type="ECO:0000256" key="1">
    <source>
        <dbReference type="ARBA" id="ARBA00000024"/>
    </source>
</evidence>
<dbReference type="NCBIfam" id="NF000768">
    <property type="entry name" value="PRK00051.1"/>
    <property type="match status" value="1"/>
</dbReference>
<dbReference type="EC" id="3.5.4.19" evidence="3"/>
<dbReference type="GO" id="GO:0004636">
    <property type="term" value="F:phosphoribosyl-ATP diphosphatase activity"/>
    <property type="evidence" value="ECO:0007669"/>
    <property type="project" value="UniProtKB-ARBA"/>
</dbReference>
<gene>
    <name evidence="9" type="ORF">MmTuc01_2098</name>
</gene>
<dbReference type="KEGG" id="mmaz:MmTuc01_2098"/>
<dbReference type="GO" id="GO:0004635">
    <property type="term" value="F:phosphoribosyl-AMP cyclohydrolase activity"/>
    <property type="evidence" value="ECO:0007669"/>
    <property type="project" value="UniProtKB-EC"/>
</dbReference>
<evidence type="ECO:0000313" key="10">
    <source>
        <dbReference type="Proteomes" id="UP000011718"/>
    </source>
</evidence>
<keyword evidence="6 9" id="KW-0378">Hydrolase</keyword>
<dbReference type="BioCyc" id="MMAZ1236903:G139K-2007-MONOMER"/>
<dbReference type="FunFam" id="3.10.20.810:FF:000001">
    <property type="entry name" value="Histidine biosynthesis bifunctional protein HisIE"/>
    <property type="match status" value="1"/>
</dbReference>
<dbReference type="GO" id="GO:0000105">
    <property type="term" value="P:L-histidine biosynthetic process"/>
    <property type="evidence" value="ECO:0007669"/>
    <property type="project" value="UniProtKB-UniPathway"/>
</dbReference>
<evidence type="ECO:0000256" key="4">
    <source>
        <dbReference type="ARBA" id="ARBA00022490"/>
    </source>
</evidence>
<evidence type="ECO:0000259" key="8">
    <source>
        <dbReference type="Pfam" id="PF01502"/>
    </source>
</evidence>
<keyword evidence="5" id="KW-0028">Amino-acid biosynthesis</keyword>
<dbReference type="AlphaFoldDB" id="M1QB68"/>
<evidence type="ECO:0000256" key="2">
    <source>
        <dbReference type="ARBA" id="ARBA00005169"/>
    </source>
</evidence>
<protein>
    <recommendedName>
        <fullName evidence="3">phosphoribosyl-AMP cyclohydrolase</fullName>
        <ecNumber evidence="3">3.5.4.19</ecNumber>
    </recommendedName>
</protein>
<dbReference type="PANTHER" id="PTHR42945:SF1">
    <property type="entry name" value="HISTIDINE BIOSYNTHESIS BIFUNCTIONAL PROTEIN HIS7"/>
    <property type="match status" value="1"/>
</dbReference>
<dbReference type="Pfam" id="PF01502">
    <property type="entry name" value="PRA-CH"/>
    <property type="match status" value="1"/>
</dbReference>
<dbReference type="EMBL" id="CP004144">
    <property type="protein sequence ID" value="AGF97428.1"/>
    <property type="molecule type" value="Genomic_DNA"/>
</dbReference>
<sequence>MIDFGNLKYENGLIIGIVQDRASKEVLMCAYMNREALEKTVETGIAHFCGEPRKKGETSGHLQKVKEIRIDCDMDSVLLLVEQVGGACHMGYRSCFYRNLDGEVVGEKVFEPEDVY</sequence>
<organism evidence="9 10">
    <name type="scientific">Methanosarcina mazei Tuc01</name>
    <dbReference type="NCBI Taxonomy" id="1236903"/>
    <lineage>
        <taxon>Archaea</taxon>
        <taxon>Methanobacteriati</taxon>
        <taxon>Methanobacteriota</taxon>
        <taxon>Stenosarchaea group</taxon>
        <taxon>Methanomicrobia</taxon>
        <taxon>Methanosarcinales</taxon>
        <taxon>Methanosarcinaceae</taxon>
        <taxon>Methanosarcina</taxon>
    </lineage>
</organism>
<comment type="catalytic activity">
    <reaction evidence="1">
        <text>1-(5-phospho-beta-D-ribosyl)-5'-AMP + H2O = 1-(5-phospho-beta-D-ribosyl)-5-[(5-phospho-beta-D-ribosylamino)methylideneamino]imidazole-4-carboxamide</text>
        <dbReference type="Rhea" id="RHEA:20049"/>
        <dbReference type="ChEBI" id="CHEBI:15377"/>
        <dbReference type="ChEBI" id="CHEBI:58435"/>
        <dbReference type="ChEBI" id="CHEBI:59457"/>
        <dbReference type="EC" id="3.5.4.19"/>
    </reaction>
</comment>
<dbReference type="Gene3D" id="3.10.20.810">
    <property type="entry name" value="Phosphoribosyl-AMP cyclohydrolase"/>
    <property type="match status" value="1"/>
</dbReference>
<dbReference type="UniPathway" id="UPA00031">
    <property type="reaction ID" value="UER00008"/>
</dbReference>
<feature type="domain" description="Phosphoribosyl-AMP cyclohydrolase" evidence="8">
    <location>
        <begin position="28"/>
        <end position="97"/>
    </location>
</feature>
<evidence type="ECO:0000313" key="9">
    <source>
        <dbReference type="EMBL" id="AGF97428.1"/>
    </source>
</evidence>
<evidence type="ECO:0000256" key="5">
    <source>
        <dbReference type="ARBA" id="ARBA00022605"/>
    </source>
</evidence>
<keyword evidence="7" id="KW-0368">Histidine biosynthesis</keyword>